<reference evidence="6" key="1">
    <citation type="submission" date="2017-05" db="EMBL/GenBank/DDBJ databases">
        <authorList>
            <person name="Sharma S."/>
            <person name="Sidhu C."/>
            <person name="Pinnaka A.K."/>
        </authorList>
    </citation>
    <scope>NUCLEOTIDE SEQUENCE [LARGE SCALE GENOMIC DNA]</scope>
    <source>
        <strain evidence="6">AK93</strain>
    </source>
</reference>
<dbReference type="Proteomes" id="UP000256763">
    <property type="component" value="Unassembled WGS sequence"/>
</dbReference>
<dbReference type="InterPro" id="IPR011758">
    <property type="entry name" value="RimK-rel_E_lig"/>
</dbReference>
<dbReference type="Pfam" id="PF14397">
    <property type="entry name" value="ATPgrasp_ST"/>
    <property type="match status" value="1"/>
</dbReference>
<dbReference type="PANTHER" id="PTHR21621:SF0">
    <property type="entry name" value="BETA-CITRYLGLUTAMATE SYNTHASE B-RELATED"/>
    <property type="match status" value="1"/>
</dbReference>
<keyword evidence="6" id="KW-1185">Reference proteome</keyword>
<keyword evidence="2" id="KW-0547">Nucleotide-binding</keyword>
<feature type="region of interest" description="Disordered" evidence="3">
    <location>
        <begin position="315"/>
        <end position="344"/>
    </location>
</feature>
<evidence type="ECO:0000256" key="2">
    <source>
        <dbReference type="PROSITE-ProRule" id="PRU00409"/>
    </source>
</evidence>
<dbReference type="GO" id="GO:0009432">
    <property type="term" value="P:SOS response"/>
    <property type="evidence" value="ECO:0007669"/>
    <property type="project" value="TreeGrafter"/>
</dbReference>
<accession>A0A3E0X0Y4</accession>
<dbReference type="AlphaFoldDB" id="A0A3E0X0Y4"/>
<keyword evidence="5" id="KW-0436">Ligase</keyword>
<keyword evidence="2" id="KW-0067">ATP-binding</keyword>
<comment type="caution">
    <text evidence="5">The sequence shown here is derived from an EMBL/GenBank/DDBJ whole genome shotgun (WGS) entry which is preliminary data.</text>
</comment>
<proteinExistence type="predicted"/>
<protein>
    <submittedName>
        <fullName evidence="5">Alpha-L-glutamate ligase-like protein</fullName>
    </submittedName>
</protein>
<organism evidence="5 6">
    <name type="scientific">Alkalilimnicola ehrlichii</name>
    <dbReference type="NCBI Taxonomy" id="351052"/>
    <lineage>
        <taxon>Bacteria</taxon>
        <taxon>Pseudomonadati</taxon>
        <taxon>Pseudomonadota</taxon>
        <taxon>Gammaproteobacteria</taxon>
        <taxon>Chromatiales</taxon>
        <taxon>Ectothiorhodospiraceae</taxon>
        <taxon>Alkalilimnicola</taxon>
    </lineage>
</organism>
<evidence type="ECO:0000256" key="1">
    <source>
        <dbReference type="ARBA" id="ARBA00023211"/>
    </source>
</evidence>
<dbReference type="GO" id="GO:0046872">
    <property type="term" value="F:metal ion binding"/>
    <property type="evidence" value="ECO:0007669"/>
    <property type="project" value="InterPro"/>
</dbReference>
<evidence type="ECO:0000259" key="4">
    <source>
        <dbReference type="PROSITE" id="PS50975"/>
    </source>
</evidence>
<gene>
    <name evidence="5" type="ORF">CAL65_06870</name>
</gene>
<dbReference type="NCBIfam" id="TIGR02291">
    <property type="entry name" value="rimK_rel_E_lig"/>
    <property type="match status" value="1"/>
</dbReference>
<feature type="domain" description="ATP-grasp" evidence="4">
    <location>
        <begin position="43"/>
        <end position="294"/>
    </location>
</feature>
<dbReference type="GO" id="GO:0018169">
    <property type="term" value="F:ribosomal S6-glutamic acid ligase activity"/>
    <property type="evidence" value="ECO:0007669"/>
    <property type="project" value="TreeGrafter"/>
</dbReference>
<dbReference type="RefSeq" id="WP_116301367.1">
    <property type="nucleotide sequence ID" value="NZ_NFZV01000004.1"/>
</dbReference>
<dbReference type="InterPro" id="IPR011761">
    <property type="entry name" value="ATP-grasp"/>
</dbReference>
<sequence length="344" mass="37500">MLKVLRRLREMGVVGMNARNGDYIARYNSRRCYPLVDDKLRTKKLATDAGIAVPELYGVIEIEHQIGRLAKLLEPHQEFVIKPAHGSGGNGIVVITGRTNGRYRRANGALVQLDDLAHHISNILSGMHSLGGQPDQAIIEQRVVFDPLFEPLTYRGVPDIRTVVFQGVPVMAMVRLPTLQSDGKANLHQGAVGVGVDIASGQTIRGVWMEEVVAEHPDTGHPVAGLEIPHWDELLTLAARCYDLAGLGYLGVDIVLDRHHGPLILELNARPGLSIQLANGFGLRPRLERVESLAVIPECAERRAQLACELFADPRRQRGGGDTQEQRSAATEGIAVGPRVHATA</sequence>
<evidence type="ECO:0000313" key="5">
    <source>
        <dbReference type="EMBL" id="RFA38053.1"/>
    </source>
</evidence>
<dbReference type="Gene3D" id="3.30.470.20">
    <property type="entry name" value="ATP-grasp fold, B domain"/>
    <property type="match status" value="1"/>
</dbReference>
<name>A0A3E0X0Y4_9GAMM</name>
<dbReference type="EMBL" id="NFZW01000005">
    <property type="protein sequence ID" value="RFA38053.1"/>
    <property type="molecule type" value="Genomic_DNA"/>
</dbReference>
<dbReference type="GO" id="GO:0005737">
    <property type="term" value="C:cytoplasm"/>
    <property type="evidence" value="ECO:0007669"/>
    <property type="project" value="TreeGrafter"/>
</dbReference>
<dbReference type="InterPro" id="IPR039523">
    <property type="entry name" value="RimK-rel_E_lig_ATP-grasp"/>
</dbReference>
<dbReference type="GO" id="GO:0005524">
    <property type="term" value="F:ATP binding"/>
    <property type="evidence" value="ECO:0007669"/>
    <property type="project" value="UniProtKB-UniRule"/>
</dbReference>
<evidence type="ECO:0000256" key="3">
    <source>
        <dbReference type="SAM" id="MobiDB-lite"/>
    </source>
</evidence>
<dbReference type="PANTHER" id="PTHR21621">
    <property type="entry name" value="RIBOSOMAL PROTEIN S6 MODIFICATION PROTEIN"/>
    <property type="match status" value="1"/>
</dbReference>
<keyword evidence="1" id="KW-0464">Manganese</keyword>
<dbReference type="OrthoDB" id="336227at2"/>
<evidence type="ECO:0000313" key="6">
    <source>
        <dbReference type="Proteomes" id="UP000256763"/>
    </source>
</evidence>
<dbReference type="SUPFAM" id="SSF56059">
    <property type="entry name" value="Glutathione synthetase ATP-binding domain-like"/>
    <property type="match status" value="1"/>
</dbReference>
<dbReference type="PROSITE" id="PS50975">
    <property type="entry name" value="ATP_GRASP"/>
    <property type="match status" value="1"/>
</dbReference>